<evidence type="ECO:0000313" key="2">
    <source>
        <dbReference type="EMBL" id="GET43747.1"/>
    </source>
</evidence>
<dbReference type="RefSeq" id="WP_226592869.1">
    <property type="nucleotide sequence ID" value="NZ_BLAY01000248.1"/>
</dbReference>
<dbReference type="PANTHER" id="PTHR36761:SF2">
    <property type="entry name" value="ORF03 PROTEIN"/>
    <property type="match status" value="1"/>
</dbReference>
<dbReference type="InterPro" id="IPR011990">
    <property type="entry name" value="TPR-like_helical_dom_sf"/>
</dbReference>
<keyword evidence="1" id="KW-0812">Transmembrane</keyword>
<keyword evidence="1" id="KW-1133">Transmembrane helix</keyword>
<proteinExistence type="predicted"/>
<dbReference type="Proteomes" id="UP001050975">
    <property type="component" value="Unassembled WGS sequence"/>
</dbReference>
<accession>A0AAV3XSQ1</accession>
<reference evidence="2" key="1">
    <citation type="submission" date="2019-10" db="EMBL/GenBank/DDBJ databases">
        <title>Draft genome sequece of Microseira wollei NIES-4236.</title>
        <authorList>
            <person name="Yamaguchi H."/>
            <person name="Suzuki S."/>
            <person name="Kawachi M."/>
        </authorList>
    </citation>
    <scope>NUCLEOTIDE SEQUENCE</scope>
    <source>
        <strain evidence="2">NIES-4236</strain>
    </source>
</reference>
<evidence type="ECO:0000313" key="3">
    <source>
        <dbReference type="Proteomes" id="UP001050975"/>
    </source>
</evidence>
<dbReference type="EMBL" id="BLAY01000248">
    <property type="protein sequence ID" value="GET43747.1"/>
    <property type="molecule type" value="Genomic_DNA"/>
</dbReference>
<dbReference type="Gene3D" id="1.25.40.10">
    <property type="entry name" value="Tetratricopeptide repeat domain"/>
    <property type="match status" value="1"/>
</dbReference>
<sequence>MSQESLAIVKTEYQAGKAAFERGQYRQSVQCLEKAAALVERNSRLGGEVQIWLVTAYEAAGQRQEAIALCTQLEHHPSYETRKQGRRLRYILEAPQLNRRPEWLTQIPDLASLPDNAAETRLGRAAAPVKSKPRTLTQPEPVDLSQVNTKDNLFIWVALAAIAITLVGLWWLS</sequence>
<dbReference type="SUPFAM" id="SSF48452">
    <property type="entry name" value="TPR-like"/>
    <property type="match status" value="1"/>
</dbReference>
<keyword evidence="1" id="KW-0472">Membrane</keyword>
<evidence type="ECO:0008006" key="4">
    <source>
        <dbReference type="Google" id="ProtNLM"/>
    </source>
</evidence>
<organism evidence="2 3">
    <name type="scientific">Microseira wollei NIES-4236</name>
    <dbReference type="NCBI Taxonomy" id="2530354"/>
    <lineage>
        <taxon>Bacteria</taxon>
        <taxon>Bacillati</taxon>
        <taxon>Cyanobacteriota</taxon>
        <taxon>Cyanophyceae</taxon>
        <taxon>Oscillatoriophycideae</taxon>
        <taxon>Aerosakkonematales</taxon>
        <taxon>Aerosakkonemataceae</taxon>
        <taxon>Microseira</taxon>
    </lineage>
</organism>
<name>A0AAV3XSQ1_9CYAN</name>
<gene>
    <name evidence="2" type="ORF">MiSe_85720</name>
</gene>
<dbReference type="AlphaFoldDB" id="A0AAV3XSQ1"/>
<keyword evidence="3" id="KW-1185">Reference proteome</keyword>
<comment type="caution">
    <text evidence="2">The sequence shown here is derived from an EMBL/GenBank/DDBJ whole genome shotgun (WGS) entry which is preliminary data.</text>
</comment>
<protein>
    <recommendedName>
        <fullName evidence="4">TPR repeat-containing protein</fullName>
    </recommendedName>
</protein>
<evidence type="ECO:0000256" key="1">
    <source>
        <dbReference type="SAM" id="Phobius"/>
    </source>
</evidence>
<feature type="transmembrane region" description="Helical" evidence="1">
    <location>
        <begin position="153"/>
        <end position="172"/>
    </location>
</feature>
<dbReference type="PANTHER" id="PTHR36761">
    <property type="entry name" value="ORF03 PROTEIN"/>
    <property type="match status" value="1"/>
</dbReference>